<feature type="domain" description="ABC transmembrane type-1" evidence="7">
    <location>
        <begin position="68"/>
        <end position="300"/>
    </location>
</feature>
<feature type="transmembrane region" description="Helical" evidence="5">
    <location>
        <begin position="251"/>
        <end position="273"/>
    </location>
</feature>
<dbReference type="AlphaFoldDB" id="O87312"/>
<dbReference type="GO" id="GO:0005524">
    <property type="term" value="F:ATP binding"/>
    <property type="evidence" value="ECO:0007669"/>
    <property type="project" value="InterPro"/>
</dbReference>
<accession>O87312</accession>
<name>O87312_MYCSM</name>
<evidence type="ECO:0000259" key="7">
    <source>
        <dbReference type="PROSITE" id="PS50929"/>
    </source>
</evidence>
<evidence type="ECO:0000256" key="2">
    <source>
        <dbReference type="ARBA" id="ARBA00022692"/>
    </source>
</evidence>
<reference evidence="8" key="1">
    <citation type="journal article" date="1994" name="Mol. Microbiol.">
        <title>Identification of genes involved in the sequestration of iron in mycobacteria: the ferric exochelin biosynthetic and uptake pathways.</title>
        <authorList>
            <person name="Fiss E.H."/>
        </authorList>
    </citation>
    <scope>NUCLEOTIDE SEQUENCE</scope>
    <source>
        <strain evidence="8">mc2155</strain>
    </source>
</reference>
<dbReference type="PANTHER" id="PTHR43394">
    <property type="entry name" value="ATP-DEPENDENT PERMEASE MDL1, MITOCHONDRIAL"/>
    <property type="match status" value="1"/>
</dbReference>
<dbReference type="Pfam" id="PF00005">
    <property type="entry name" value="ABC_tran"/>
    <property type="match status" value="1"/>
</dbReference>
<dbReference type="Gene3D" id="1.20.1560.10">
    <property type="entry name" value="ABC transporter type 1, transmembrane domain"/>
    <property type="match status" value="1"/>
</dbReference>
<feature type="domain" description="ABC transporter" evidence="6">
    <location>
        <begin position="324"/>
        <end position="574"/>
    </location>
</feature>
<protein>
    <recommendedName>
        <fullName evidence="9">ABC transporter permease</fullName>
    </recommendedName>
</protein>
<comment type="subcellular location">
    <subcellularLocation>
        <location evidence="1">Cell membrane</location>
        <topology evidence="1">Multi-pass membrane protein</topology>
    </subcellularLocation>
</comment>
<dbReference type="SUPFAM" id="SSF90123">
    <property type="entry name" value="ABC transporter transmembrane region"/>
    <property type="match status" value="1"/>
</dbReference>
<dbReference type="InterPro" id="IPR027417">
    <property type="entry name" value="P-loop_NTPase"/>
</dbReference>
<dbReference type="InterPro" id="IPR039421">
    <property type="entry name" value="Type_1_exporter"/>
</dbReference>
<evidence type="ECO:0000256" key="5">
    <source>
        <dbReference type="SAM" id="Phobius"/>
    </source>
</evidence>
<feature type="transmembrane region" description="Helical" evidence="5">
    <location>
        <begin position="279"/>
        <end position="302"/>
    </location>
</feature>
<dbReference type="EMBL" id="AF027770">
    <property type="protein sequence ID" value="AAC82547.1"/>
    <property type="molecule type" value="Genomic_DNA"/>
</dbReference>
<feature type="transmembrane region" description="Helical" evidence="5">
    <location>
        <begin position="148"/>
        <end position="181"/>
    </location>
</feature>
<keyword evidence="3 5" id="KW-1133">Transmembrane helix</keyword>
<dbReference type="PIR" id="T14162">
    <property type="entry name" value="T14162"/>
</dbReference>
<evidence type="ECO:0000256" key="4">
    <source>
        <dbReference type="ARBA" id="ARBA00023136"/>
    </source>
</evidence>
<dbReference type="PROSITE" id="PS50893">
    <property type="entry name" value="ABC_TRANSPORTER_2"/>
    <property type="match status" value="1"/>
</dbReference>
<keyword evidence="4 5" id="KW-0472">Membrane</keyword>
<sequence length="574" mass="61553">MADTTRTDLSWTGVRVLRRTVSRNLQVAHVRYDAHRPAPAVRGVGTGSDRHHRRPRGRDRQRRTILRWIAVLAALFVVLTVVYRFGARLLMFAIARESHLLRVESSAKILDPLGIETDYKVGELLSISSDDADEVSYLLDYVPRIVGAVVGTVVCGAVLLSIHLPLGLMVLIGVPVVVFGLQLTAPMIARRVEDQQAEIGRATAWPPTSSADSAVAGIGAQANAAARYRVASRRALTATLRAARIQSIHSGAAAAAGALAAMAVAVVAAYFAIRGSMTVGQLITVIGLAQFLIEPFSLLAVVPSWVAEARASANRVARVLSAPTRHSPVFAADPRDAAARLSVRNATHAGLKNLSFDVEPGEFVAVLTSDVRDAGALIDLLSGYQRAEDKGTVLVGGRRLDQIPLKERREHLLVEHHLSSLFSGTLETNLNVTGTDPRRGRVSVDDALQASCAVDVVDLHPDGLAHAVVERGASLSGGQRQRWTLARALLADPAVLVLHDPTTAIDTVTEQVIADGIRRLRTRAGRTTVVLTSSPALLAAADRVLLVIDGRLDSEGTHRDLVDAHSDYRDLVTR</sequence>
<evidence type="ECO:0008006" key="9">
    <source>
        <dbReference type="Google" id="ProtNLM"/>
    </source>
</evidence>
<dbReference type="InterPro" id="IPR011527">
    <property type="entry name" value="ABC1_TM_dom"/>
</dbReference>
<dbReference type="Pfam" id="PF00664">
    <property type="entry name" value="ABC_membrane"/>
    <property type="match status" value="1"/>
</dbReference>
<evidence type="ECO:0000259" key="6">
    <source>
        <dbReference type="PROSITE" id="PS50893"/>
    </source>
</evidence>
<dbReference type="Gene3D" id="3.40.50.300">
    <property type="entry name" value="P-loop containing nucleotide triphosphate hydrolases"/>
    <property type="match status" value="1"/>
</dbReference>
<dbReference type="GO" id="GO:0005886">
    <property type="term" value="C:plasma membrane"/>
    <property type="evidence" value="ECO:0007669"/>
    <property type="project" value="UniProtKB-SubCell"/>
</dbReference>
<reference evidence="8" key="2">
    <citation type="journal article" date="1998" name="J. Bacteriol.">
        <title>Analysis of the exochelin locus in Mycobacterium smegmatis: biosynthesis genes have homology with genes of the peptide synthetase family.</title>
        <authorList>
            <person name="Yu S."/>
            <person name="Fiss E."/>
            <person name="Jacobs W.R. Jr"/>
        </authorList>
    </citation>
    <scope>NUCLEOTIDE SEQUENCE</scope>
    <source>
        <strain evidence="8">mc2155</strain>
    </source>
</reference>
<proteinExistence type="predicted"/>
<evidence type="ECO:0000313" key="8">
    <source>
        <dbReference type="EMBL" id="AAC82547.1"/>
    </source>
</evidence>
<dbReference type="SUPFAM" id="SSF52540">
    <property type="entry name" value="P-loop containing nucleoside triphosphate hydrolases"/>
    <property type="match status" value="1"/>
</dbReference>
<dbReference type="GO" id="GO:0016887">
    <property type="term" value="F:ATP hydrolysis activity"/>
    <property type="evidence" value="ECO:0007669"/>
    <property type="project" value="InterPro"/>
</dbReference>
<evidence type="ECO:0000256" key="1">
    <source>
        <dbReference type="ARBA" id="ARBA00004651"/>
    </source>
</evidence>
<keyword evidence="2 5" id="KW-0812">Transmembrane</keyword>
<feature type="transmembrane region" description="Helical" evidence="5">
    <location>
        <begin position="65"/>
        <end position="86"/>
    </location>
</feature>
<dbReference type="InterPro" id="IPR036640">
    <property type="entry name" value="ABC1_TM_sf"/>
</dbReference>
<dbReference type="GO" id="GO:0015421">
    <property type="term" value="F:ABC-type oligopeptide transporter activity"/>
    <property type="evidence" value="ECO:0007669"/>
    <property type="project" value="TreeGrafter"/>
</dbReference>
<evidence type="ECO:0000256" key="3">
    <source>
        <dbReference type="ARBA" id="ARBA00022989"/>
    </source>
</evidence>
<organism evidence="8">
    <name type="scientific">Mycolicibacterium smegmatis</name>
    <name type="common">Mycobacterium smegmatis</name>
    <dbReference type="NCBI Taxonomy" id="1772"/>
    <lineage>
        <taxon>Bacteria</taxon>
        <taxon>Bacillati</taxon>
        <taxon>Actinomycetota</taxon>
        <taxon>Actinomycetes</taxon>
        <taxon>Mycobacteriales</taxon>
        <taxon>Mycobacteriaceae</taxon>
        <taxon>Mycolicibacterium</taxon>
    </lineage>
</organism>
<dbReference type="PANTHER" id="PTHR43394:SF1">
    <property type="entry name" value="ATP-BINDING CASSETTE SUB-FAMILY B MEMBER 10, MITOCHONDRIAL"/>
    <property type="match status" value="1"/>
</dbReference>
<dbReference type="PROSITE" id="PS50929">
    <property type="entry name" value="ABC_TM1F"/>
    <property type="match status" value="1"/>
</dbReference>
<dbReference type="InterPro" id="IPR003439">
    <property type="entry name" value="ABC_transporter-like_ATP-bd"/>
</dbReference>